<evidence type="ECO:0000313" key="1">
    <source>
        <dbReference type="EMBL" id="QBP29788.1"/>
    </source>
</evidence>
<sequence length="527" mass="58010">MAMTVIPSIPTDRTVESESDLWTPIDEKAKEWSDKGLIGAQKPRLSNYPTFFTSLEDDGMDFIEAYGYNLLPWQEALFRASLGRTKEGLWSARQVCLIVPRQQGKTELLEAREFFGLFGLNERIFHTSQQAKTNTQAWQSLTAKIDSFPDLEELMMPHKNGGEEVSIRLKKTGSNPEPGFVRYIARSPNSGRGFRDIDLVMCDEAYALTAAEIAALGPTQRANANPQTWYTSSAGTEDSEILSGIRDAGIAHANPNLLFAEWSLEDGADPADRALWPLAQPSLGAPFCTLRNLESEFIQLPFVEFAREHMGMWDDPRINSVIPFEAWEACKLEDLPNGEQPSVEVLWTVAAVDVAPDRAWASIALAGKRADGRSHVEVIAADKGTNWIVPMMQRLISSATPPRAVALQAGAQAGAFYAELQQIGYKVHMLTPSEIAAATAQFYDDVVGEKLTHLDDDALVAGLAGATKYPIGKIEHGGWGWLRKGTNVDITGIVAVSYANRILTLESAEESLTKKKRYRLVGSTNGY</sequence>
<name>A0A482JAP8_9CAUD</name>
<gene>
    <name evidence="1" type="primary">4</name>
    <name evidence="1" type="ORF">SEQ_HALENA_4</name>
</gene>
<organism evidence="1 2">
    <name type="scientific">Mycobacterium phage Halena</name>
    <dbReference type="NCBI Taxonomy" id="2517952"/>
    <lineage>
        <taxon>Viruses</taxon>
        <taxon>Duplodnaviria</taxon>
        <taxon>Heunggongvirae</taxon>
        <taxon>Uroviricota</taxon>
        <taxon>Caudoviricetes</taxon>
        <taxon>Vilmaviridae</taxon>
        <taxon>Lclasvirinae</taxon>
        <taxon>Bronvirus</taxon>
        <taxon>Bronvirus bron</taxon>
        <taxon>Mycobacterium virus Bron</taxon>
    </lineage>
</organism>
<evidence type="ECO:0000313" key="2">
    <source>
        <dbReference type="Proteomes" id="UP000295362"/>
    </source>
</evidence>
<dbReference type="InterPro" id="IPR027417">
    <property type="entry name" value="P-loop_NTPase"/>
</dbReference>
<dbReference type="Proteomes" id="UP000295362">
    <property type="component" value="Genome"/>
</dbReference>
<accession>A0A482JAP8</accession>
<proteinExistence type="predicted"/>
<reference evidence="1 2" key="1">
    <citation type="submission" date="2019-02" db="EMBL/GenBank/DDBJ databases">
        <authorList>
            <person name="Dietz N.B."/>
            <person name="Gustafson A.N."/>
            <person name="Shibel H."/>
            <person name="LeBlanc-Straceski J.M."/>
            <person name="Volpe E."/>
            <person name="Copelas N.G."/>
            <person name="Magazzu P."/>
            <person name="Ludwig E.M."/>
            <person name="Giuffre D.J."/>
            <person name="Durgin K.B."/>
            <person name="Little B.A."/>
            <person name="Wetmore K.A."/>
            <person name="Jimenez X."/>
            <person name="Kalinowski P."/>
            <person name="Ronai M.J."/>
            <person name="Aull H.G."/>
            <person name="Garlena R.A."/>
            <person name="Russell D.A."/>
            <person name="Pope W.H."/>
            <person name="Jacobs-Sera D."/>
            <person name="Hatfull G.F."/>
        </authorList>
    </citation>
    <scope>NUCLEOTIDE SEQUENCE [LARGE SCALE GENOMIC DNA]</scope>
</reference>
<dbReference type="EMBL" id="MK494100">
    <property type="protein sequence ID" value="QBP29788.1"/>
    <property type="molecule type" value="Genomic_DNA"/>
</dbReference>
<dbReference type="Gene3D" id="3.40.50.300">
    <property type="entry name" value="P-loop containing nucleotide triphosphate hydrolases"/>
    <property type="match status" value="1"/>
</dbReference>
<protein>
    <submittedName>
        <fullName evidence="1">Terminase large subunit</fullName>
    </submittedName>
</protein>